<name>A0A1C6SKE8_9ACTN</name>
<feature type="transmembrane region" description="Helical" evidence="1">
    <location>
        <begin position="59"/>
        <end position="79"/>
    </location>
</feature>
<keyword evidence="1" id="KW-0472">Membrane</keyword>
<protein>
    <recommendedName>
        <fullName evidence="4">LPXTG-motif cell wall anchor domain-containing protein</fullName>
    </recommendedName>
</protein>
<reference evidence="3" key="1">
    <citation type="submission" date="2016-06" db="EMBL/GenBank/DDBJ databases">
        <authorList>
            <person name="Varghese N."/>
        </authorList>
    </citation>
    <scope>NUCLEOTIDE SEQUENCE [LARGE SCALE GENOMIC DNA]</scope>
    <source>
        <strain evidence="3">DSM 46123</strain>
    </source>
</reference>
<dbReference type="EMBL" id="FMHU01000002">
    <property type="protein sequence ID" value="SCL29981.1"/>
    <property type="molecule type" value="Genomic_DNA"/>
</dbReference>
<keyword evidence="1" id="KW-0812">Transmembrane</keyword>
<proteinExistence type="predicted"/>
<sequence length="86" mass="9239">MEQRTAGRPVPAVVPRQGGETVKGWLPLTLGLLAVVVGTVWTVQGLGYVSGSVMTDQRIWAWLGSLLVLAGAAALWFGMRARRPRP</sequence>
<dbReference type="STRING" id="47866.GA0074694_5561"/>
<evidence type="ECO:0000313" key="2">
    <source>
        <dbReference type="EMBL" id="SCL29981.1"/>
    </source>
</evidence>
<evidence type="ECO:0008006" key="4">
    <source>
        <dbReference type="Google" id="ProtNLM"/>
    </source>
</evidence>
<dbReference type="AlphaFoldDB" id="A0A1C6SKE8"/>
<dbReference type="Proteomes" id="UP000198906">
    <property type="component" value="Unassembled WGS sequence"/>
</dbReference>
<keyword evidence="3" id="KW-1185">Reference proteome</keyword>
<gene>
    <name evidence="2" type="ORF">GA0074694_5561</name>
</gene>
<accession>A0A1C6SKE8</accession>
<evidence type="ECO:0000256" key="1">
    <source>
        <dbReference type="SAM" id="Phobius"/>
    </source>
</evidence>
<organism evidence="2 3">
    <name type="scientific">Micromonospora inyonensis</name>
    <dbReference type="NCBI Taxonomy" id="47866"/>
    <lineage>
        <taxon>Bacteria</taxon>
        <taxon>Bacillati</taxon>
        <taxon>Actinomycetota</taxon>
        <taxon>Actinomycetes</taxon>
        <taxon>Micromonosporales</taxon>
        <taxon>Micromonosporaceae</taxon>
        <taxon>Micromonospora</taxon>
    </lineage>
</organism>
<keyword evidence="1" id="KW-1133">Transmembrane helix</keyword>
<feature type="transmembrane region" description="Helical" evidence="1">
    <location>
        <begin position="25"/>
        <end position="47"/>
    </location>
</feature>
<evidence type="ECO:0000313" key="3">
    <source>
        <dbReference type="Proteomes" id="UP000198906"/>
    </source>
</evidence>